<evidence type="ECO:0000256" key="2">
    <source>
        <dbReference type="ARBA" id="ARBA00023015"/>
    </source>
</evidence>
<evidence type="ECO:0000256" key="1">
    <source>
        <dbReference type="ARBA" id="ARBA00010466"/>
    </source>
</evidence>
<dbReference type="InterPro" id="IPR037171">
    <property type="entry name" value="NagB/RpiA_transferase-like"/>
</dbReference>
<keyword evidence="3" id="KW-0238">DNA-binding</keyword>
<dbReference type="Pfam" id="PF04198">
    <property type="entry name" value="Sugar-bind"/>
    <property type="match status" value="1"/>
</dbReference>
<dbReference type="Gene3D" id="1.10.10.10">
    <property type="entry name" value="Winged helix-like DNA-binding domain superfamily/Winged helix DNA-binding domain"/>
    <property type="match status" value="1"/>
</dbReference>
<dbReference type="GO" id="GO:0003677">
    <property type="term" value="F:DNA binding"/>
    <property type="evidence" value="ECO:0007669"/>
    <property type="project" value="UniProtKB-KW"/>
</dbReference>
<protein>
    <submittedName>
        <fullName evidence="7">Central glycolytic genes regulator</fullName>
    </submittedName>
</protein>
<dbReference type="AlphaFoldDB" id="A0A919YNN9"/>
<dbReference type="PANTHER" id="PTHR34294:SF5">
    <property type="entry name" value="CENTRAL GLYCOLYTIC GENES REGULATOR"/>
    <property type="match status" value="1"/>
</dbReference>
<accession>A0A919YNN9</accession>
<gene>
    <name evidence="7" type="primary">cggR</name>
    <name evidence="7" type="ORF">J40TS1_34640</name>
</gene>
<dbReference type="InterPro" id="IPR048715">
    <property type="entry name" value="CggR_N"/>
</dbReference>
<reference evidence="7" key="1">
    <citation type="submission" date="2021-03" db="EMBL/GenBank/DDBJ databases">
        <title>Antimicrobial resistance genes in bacteria isolated from Japanese honey, and their potential for conferring macrolide and lincosamide resistance in the American foulbrood pathogen Paenibacillus larvae.</title>
        <authorList>
            <person name="Okamoto M."/>
            <person name="Kumagai M."/>
            <person name="Kanamori H."/>
            <person name="Takamatsu D."/>
        </authorList>
    </citation>
    <scope>NUCLEOTIDE SEQUENCE</scope>
    <source>
        <strain evidence="7">J40TS1</strain>
    </source>
</reference>
<dbReference type="Gene3D" id="3.40.50.1360">
    <property type="match status" value="1"/>
</dbReference>
<organism evidence="7 8">
    <name type="scientific">Paenibacillus montaniterrae</name>
    <dbReference type="NCBI Taxonomy" id="429341"/>
    <lineage>
        <taxon>Bacteria</taxon>
        <taxon>Bacillati</taxon>
        <taxon>Bacillota</taxon>
        <taxon>Bacilli</taxon>
        <taxon>Bacillales</taxon>
        <taxon>Paenibacillaceae</taxon>
        <taxon>Paenibacillus</taxon>
    </lineage>
</organism>
<feature type="domain" description="CggR N-terminal DNA binding" evidence="6">
    <location>
        <begin position="18"/>
        <end position="86"/>
    </location>
</feature>
<keyword evidence="8" id="KW-1185">Reference proteome</keyword>
<keyword evidence="4" id="KW-0804">Transcription</keyword>
<evidence type="ECO:0000259" key="6">
    <source>
        <dbReference type="Pfam" id="PF21715"/>
    </source>
</evidence>
<comment type="caution">
    <text evidence="7">The sequence shown here is derived from an EMBL/GenBank/DDBJ whole genome shotgun (WGS) entry which is preliminary data.</text>
</comment>
<dbReference type="EMBL" id="BOSE01000006">
    <property type="protein sequence ID" value="GIP17822.1"/>
    <property type="molecule type" value="Genomic_DNA"/>
</dbReference>
<dbReference type="GO" id="GO:0030246">
    <property type="term" value="F:carbohydrate binding"/>
    <property type="evidence" value="ECO:0007669"/>
    <property type="project" value="InterPro"/>
</dbReference>
<dbReference type="SUPFAM" id="SSF100950">
    <property type="entry name" value="NagB/RpiA/CoA transferase-like"/>
    <property type="match status" value="1"/>
</dbReference>
<name>A0A919YNN9_9BACL</name>
<dbReference type="InterPro" id="IPR036390">
    <property type="entry name" value="WH_DNA-bd_sf"/>
</dbReference>
<evidence type="ECO:0000259" key="5">
    <source>
        <dbReference type="Pfam" id="PF04198"/>
    </source>
</evidence>
<dbReference type="SUPFAM" id="SSF46785">
    <property type="entry name" value="Winged helix' DNA-binding domain"/>
    <property type="match status" value="1"/>
</dbReference>
<dbReference type="Proteomes" id="UP000683139">
    <property type="component" value="Unassembled WGS sequence"/>
</dbReference>
<dbReference type="InterPro" id="IPR051054">
    <property type="entry name" value="SorC_transcr_regulators"/>
</dbReference>
<dbReference type="InterPro" id="IPR007324">
    <property type="entry name" value="Sugar-bd_dom_put"/>
</dbReference>
<evidence type="ECO:0000256" key="4">
    <source>
        <dbReference type="ARBA" id="ARBA00023163"/>
    </source>
</evidence>
<evidence type="ECO:0000256" key="3">
    <source>
        <dbReference type="ARBA" id="ARBA00023125"/>
    </source>
</evidence>
<dbReference type="Pfam" id="PF21715">
    <property type="entry name" value="CggR_N"/>
    <property type="match status" value="1"/>
</dbReference>
<comment type="similarity">
    <text evidence="1">Belongs to the SorC transcriptional regulatory family.</text>
</comment>
<keyword evidence="2" id="KW-0805">Transcription regulation</keyword>
<feature type="domain" description="Sugar-binding" evidence="5">
    <location>
        <begin position="92"/>
        <end position="337"/>
    </location>
</feature>
<evidence type="ECO:0000313" key="8">
    <source>
        <dbReference type="Proteomes" id="UP000683139"/>
    </source>
</evidence>
<dbReference type="InterPro" id="IPR036388">
    <property type="entry name" value="WH-like_DNA-bd_sf"/>
</dbReference>
<sequence>MRQLIELQRQLVPELLEVMRKRYKILQQVMLAGTIGRRALANVLSMTERVLRAETELLKEQGLLIISASGMSLSEEGRMVLEELEQLGPLVFGNSELEIKLQNMYGLQQVIVVPGNSEQSEASKRELGRAAGLLLKRVIKSGDVIAVSGGTTTAQVAKYLSLPGTIKDVMFVPARGGLGESLDYQANTIASMMAKRTGGQYRLLHVPDHISEEAYESMMQEPSIKEIVEVIRHARIFIHGIGDATVMARRRKTDPEEVRAMVAEGAMAESFGFYFNRHGEPIHKMKTVGMRLEDILKIECIVAVAGGPSKAVAIDAIMRFGHNHALVTDESAALEMIRMHEESGHHGEL</sequence>
<dbReference type="PANTHER" id="PTHR34294">
    <property type="entry name" value="TRANSCRIPTIONAL REGULATOR-RELATED"/>
    <property type="match status" value="1"/>
</dbReference>
<evidence type="ECO:0000313" key="7">
    <source>
        <dbReference type="EMBL" id="GIP17822.1"/>
    </source>
</evidence>
<proteinExistence type="inferred from homology"/>